<protein>
    <recommendedName>
        <fullName evidence="1">MaoC-like domain-containing protein</fullName>
    </recommendedName>
</protein>
<evidence type="ECO:0000313" key="2">
    <source>
        <dbReference type="EMBL" id="SVC16779.1"/>
    </source>
</evidence>
<accession>A0A382JYB6</accession>
<dbReference type="AlphaFoldDB" id="A0A382JYB6"/>
<dbReference type="EMBL" id="UINC01077039">
    <property type="protein sequence ID" value="SVC16779.1"/>
    <property type="molecule type" value="Genomic_DNA"/>
</dbReference>
<feature type="domain" description="MaoC-like" evidence="1">
    <location>
        <begin position="28"/>
        <end position="126"/>
    </location>
</feature>
<name>A0A382JYB6_9ZZZZ</name>
<proteinExistence type="predicted"/>
<reference evidence="2" key="1">
    <citation type="submission" date="2018-05" db="EMBL/GenBank/DDBJ databases">
        <authorList>
            <person name="Lanie J.A."/>
            <person name="Ng W.-L."/>
            <person name="Kazmierczak K.M."/>
            <person name="Andrzejewski T.M."/>
            <person name="Davidsen T.M."/>
            <person name="Wayne K.J."/>
            <person name="Tettelin H."/>
            <person name="Glass J.I."/>
            <person name="Rusch D."/>
            <person name="Podicherti R."/>
            <person name="Tsui H.-C.T."/>
            <person name="Winkler M.E."/>
        </authorList>
    </citation>
    <scope>NUCLEOTIDE SEQUENCE</scope>
</reference>
<dbReference type="Gene3D" id="3.10.129.10">
    <property type="entry name" value="Hotdog Thioesterase"/>
    <property type="match status" value="1"/>
</dbReference>
<evidence type="ECO:0000259" key="1">
    <source>
        <dbReference type="Pfam" id="PF01575"/>
    </source>
</evidence>
<dbReference type="InterPro" id="IPR052342">
    <property type="entry name" value="MCH/BMMD"/>
</dbReference>
<dbReference type="InterPro" id="IPR029069">
    <property type="entry name" value="HotDog_dom_sf"/>
</dbReference>
<dbReference type="SUPFAM" id="SSF54637">
    <property type="entry name" value="Thioesterase/thiol ester dehydrase-isomerase"/>
    <property type="match status" value="1"/>
</dbReference>
<dbReference type="InterPro" id="IPR002539">
    <property type="entry name" value="MaoC-like_dom"/>
</dbReference>
<dbReference type="Pfam" id="PF01575">
    <property type="entry name" value="MaoC_dehydratas"/>
    <property type="match status" value="1"/>
</dbReference>
<dbReference type="PANTHER" id="PTHR43664:SF1">
    <property type="entry name" value="BETA-METHYLMALYL-COA DEHYDRATASE"/>
    <property type="match status" value="1"/>
</dbReference>
<dbReference type="PANTHER" id="PTHR43664">
    <property type="entry name" value="MONOAMINE OXIDASE-RELATED"/>
    <property type="match status" value="1"/>
</dbReference>
<organism evidence="2">
    <name type="scientific">marine metagenome</name>
    <dbReference type="NCBI Taxonomy" id="408172"/>
    <lineage>
        <taxon>unclassified sequences</taxon>
        <taxon>metagenomes</taxon>
        <taxon>ecological metagenomes</taxon>
    </lineage>
</organism>
<dbReference type="CDD" id="cd03454">
    <property type="entry name" value="YdeM"/>
    <property type="match status" value="1"/>
</dbReference>
<gene>
    <name evidence="2" type="ORF">METZ01_LOCUS269633</name>
</gene>
<sequence>MSNPKGVTVPQDRWFEDYVPGTVHDLGSVVVDEQEVIAFARQFDPQPFHLDKERAKKSAFGGLIASGWHTASMVMRLIVDHYLSEISSEGSPGIDELRWLRPVHPGDQLSVRVTILDARRSRSRPERGIVRSQIETLNQDGEIVMHLTSTIFIRCRNHEDAD</sequence>